<comment type="caution">
    <text evidence="1">The sequence shown here is derived from an EMBL/GenBank/DDBJ whole genome shotgun (WGS) entry which is preliminary data.</text>
</comment>
<protein>
    <submittedName>
        <fullName evidence="1">Uncharacterized protein</fullName>
    </submittedName>
</protein>
<dbReference type="EMBL" id="WIGN01000312">
    <property type="protein sequence ID" value="KAF6800177.1"/>
    <property type="molecule type" value="Genomic_DNA"/>
</dbReference>
<reference evidence="1 2" key="1">
    <citation type="journal article" date="2020" name="Phytopathology">
        <title>Genome Sequence Resources of Colletotrichum truncatum, C. plurivorum, C. musicola, and C. sojae: Four Species Pathogenic to Soybean (Glycine max).</title>
        <authorList>
            <person name="Rogerio F."/>
            <person name="Boufleur T.R."/>
            <person name="Ciampi-Guillardi M."/>
            <person name="Sukno S.A."/>
            <person name="Thon M.R."/>
            <person name="Massola Junior N.S."/>
            <person name="Baroncelli R."/>
        </authorList>
    </citation>
    <scope>NUCLEOTIDE SEQUENCE [LARGE SCALE GENOMIC DNA]</scope>
    <source>
        <strain evidence="1 2">LFN0009</strain>
    </source>
</reference>
<keyword evidence="2" id="KW-1185">Reference proteome</keyword>
<name>A0A8H6MMJ3_9PEZI</name>
<evidence type="ECO:0000313" key="1">
    <source>
        <dbReference type="EMBL" id="KAF6800177.1"/>
    </source>
</evidence>
<gene>
    <name evidence="1" type="ORF">CSOJ01_12333</name>
</gene>
<accession>A0A8H6MMJ3</accession>
<evidence type="ECO:0000313" key="2">
    <source>
        <dbReference type="Proteomes" id="UP000652219"/>
    </source>
</evidence>
<sequence length="103" mass="11319">MVSFSPKWLVEQWNPDPPLPVAAATPDRSSTCASHNDADWQVRLVLGWYGLGRHRQRVVVRDLVLQLLASGFTVLCYPQAPQAPGQVGCGFPVGSPTDMVQEF</sequence>
<proteinExistence type="predicted"/>
<dbReference type="AlphaFoldDB" id="A0A8H6MMJ3"/>
<organism evidence="1 2">
    <name type="scientific">Colletotrichum sojae</name>
    <dbReference type="NCBI Taxonomy" id="2175907"/>
    <lineage>
        <taxon>Eukaryota</taxon>
        <taxon>Fungi</taxon>
        <taxon>Dikarya</taxon>
        <taxon>Ascomycota</taxon>
        <taxon>Pezizomycotina</taxon>
        <taxon>Sordariomycetes</taxon>
        <taxon>Hypocreomycetidae</taxon>
        <taxon>Glomerellales</taxon>
        <taxon>Glomerellaceae</taxon>
        <taxon>Colletotrichum</taxon>
        <taxon>Colletotrichum orchidearum species complex</taxon>
    </lineage>
</organism>
<dbReference type="Proteomes" id="UP000652219">
    <property type="component" value="Unassembled WGS sequence"/>
</dbReference>